<evidence type="ECO:0000313" key="1">
    <source>
        <dbReference type="EMBL" id="KAK6540906.1"/>
    </source>
</evidence>
<accession>A0AAV9XH67</accession>
<dbReference type="GO" id="GO:0004525">
    <property type="term" value="F:ribonuclease III activity"/>
    <property type="evidence" value="ECO:0007669"/>
    <property type="project" value="InterPro"/>
</dbReference>
<dbReference type="InterPro" id="IPR036389">
    <property type="entry name" value="RNase_III_sf"/>
</dbReference>
<name>A0AAV9XH67_9PEZI</name>
<dbReference type="Proteomes" id="UP001365542">
    <property type="component" value="Unassembled WGS sequence"/>
</dbReference>
<evidence type="ECO:0000313" key="2">
    <source>
        <dbReference type="Proteomes" id="UP001365542"/>
    </source>
</evidence>
<comment type="caution">
    <text evidence="1">The sequence shown here is derived from an EMBL/GenBank/DDBJ whole genome shotgun (WGS) entry which is preliminary data.</text>
</comment>
<evidence type="ECO:0008006" key="3">
    <source>
        <dbReference type="Google" id="ProtNLM"/>
    </source>
</evidence>
<gene>
    <name evidence="1" type="ORF">TWF694_008290</name>
</gene>
<reference evidence="1 2" key="1">
    <citation type="submission" date="2019-10" db="EMBL/GenBank/DDBJ databases">
        <authorList>
            <person name="Palmer J.M."/>
        </authorList>
    </citation>
    <scope>NUCLEOTIDE SEQUENCE [LARGE SCALE GENOMIC DNA]</scope>
    <source>
        <strain evidence="1 2">TWF694</strain>
    </source>
</reference>
<protein>
    <recommendedName>
        <fullName evidence="3">RNase III domain-containing protein</fullName>
    </recommendedName>
</protein>
<dbReference type="GO" id="GO:0006396">
    <property type="term" value="P:RNA processing"/>
    <property type="evidence" value="ECO:0007669"/>
    <property type="project" value="InterPro"/>
</dbReference>
<keyword evidence="2" id="KW-1185">Reference proteome</keyword>
<organism evidence="1 2">
    <name type="scientific">Orbilia ellipsospora</name>
    <dbReference type="NCBI Taxonomy" id="2528407"/>
    <lineage>
        <taxon>Eukaryota</taxon>
        <taxon>Fungi</taxon>
        <taxon>Dikarya</taxon>
        <taxon>Ascomycota</taxon>
        <taxon>Pezizomycotina</taxon>
        <taxon>Orbiliomycetes</taxon>
        <taxon>Orbiliales</taxon>
        <taxon>Orbiliaceae</taxon>
        <taxon>Orbilia</taxon>
    </lineage>
</organism>
<proteinExistence type="predicted"/>
<sequence length="336" mass="39892">MSTNEPKNIYVLLPPGDRNHRPLHLAYSSGSAPYNSRNDPVHRLPTPQVLAPLPTLGDPRLYERVFTVPWIDVPKSYDRGGLQAWGDEVFEWMIQCVIHQEYGYITSRYFDFGAEEQVVYSMLSEEQATYFAYLYNFDSLLRPMNTLTTAEKERNLVATFYAYLGAVEFSRGREVSLRWIRDLIKPILEYHIHDITKEWPKKQLSLAQSMWDADRQFKDHLHPDFDIYKKDYEEEDAFQWRFPFYRIEFRDWLEEIVASVLTNMRRRLRNHAERHKNLPLECSCSFSAEENKWTFAIQYGGQKHLGTNEKRRIAEYDAVVRAIDNISGPDFFRSWY</sequence>
<dbReference type="EMBL" id="JAVHJO010000004">
    <property type="protein sequence ID" value="KAK6540906.1"/>
    <property type="molecule type" value="Genomic_DNA"/>
</dbReference>
<dbReference type="AlphaFoldDB" id="A0AAV9XH67"/>
<dbReference type="SUPFAM" id="SSF69065">
    <property type="entry name" value="RNase III domain-like"/>
    <property type="match status" value="1"/>
</dbReference>